<gene>
    <name evidence="2" type="ORF">PUN28_014810</name>
</gene>
<comment type="caution">
    <text evidence="2">The sequence shown here is derived from an EMBL/GenBank/DDBJ whole genome shotgun (WGS) entry which is preliminary data.</text>
</comment>
<proteinExistence type="predicted"/>
<feature type="compositionally biased region" description="Polar residues" evidence="1">
    <location>
        <begin position="11"/>
        <end position="27"/>
    </location>
</feature>
<organism evidence="2 3">
    <name type="scientific">Cardiocondyla obscurior</name>
    <dbReference type="NCBI Taxonomy" id="286306"/>
    <lineage>
        <taxon>Eukaryota</taxon>
        <taxon>Metazoa</taxon>
        <taxon>Ecdysozoa</taxon>
        <taxon>Arthropoda</taxon>
        <taxon>Hexapoda</taxon>
        <taxon>Insecta</taxon>
        <taxon>Pterygota</taxon>
        <taxon>Neoptera</taxon>
        <taxon>Endopterygota</taxon>
        <taxon>Hymenoptera</taxon>
        <taxon>Apocrita</taxon>
        <taxon>Aculeata</taxon>
        <taxon>Formicoidea</taxon>
        <taxon>Formicidae</taxon>
        <taxon>Myrmicinae</taxon>
        <taxon>Cardiocondyla</taxon>
    </lineage>
</organism>
<accession>A0AAW2EZD1</accession>
<feature type="compositionally biased region" description="Basic and acidic residues" evidence="1">
    <location>
        <begin position="31"/>
        <end position="55"/>
    </location>
</feature>
<dbReference type="Proteomes" id="UP001430953">
    <property type="component" value="Unassembled WGS sequence"/>
</dbReference>
<feature type="region of interest" description="Disordered" evidence="1">
    <location>
        <begin position="1"/>
        <end position="64"/>
    </location>
</feature>
<dbReference type="EMBL" id="JADYXP020000016">
    <property type="protein sequence ID" value="KAL0107789.1"/>
    <property type="molecule type" value="Genomic_DNA"/>
</dbReference>
<sequence>MEKKKKESTRDNITTKINKEQLSTDNIGLTEKNDELADWRRAGERKEEEEHETKGSKVKPSLSPLLGGEIQSKSLLYSDSFIHQLGSHHALIILLS</sequence>
<reference evidence="2 3" key="1">
    <citation type="submission" date="2023-03" db="EMBL/GenBank/DDBJ databases">
        <title>High recombination rates correlate with genetic variation in Cardiocondyla obscurior ants.</title>
        <authorList>
            <person name="Errbii M."/>
        </authorList>
    </citation>
    <scope>NUCLEOTIDE SEQUENCE [LARGE SCALE GENOMIC DNA]</scope>
    <source>
        <strain evidence="2">Alpha-2009</strain>
        <tissue evidence="2">Whole body</tissue>
    </source>
</reference>
<evidence type="ECO:0000313" key="3">
    <source>
        <dbReference type="Proteomes" id="UP001430953"/>
    </source>
</evidence>
<evidence type="ECO:0000256" key="1">
    <source>
        <dbReference type="SAM" id="MobiDB-lite"/>
    </source>
</evidence>
<name>A0AAW2EZD1_9HYME</name>
<protein>
    <submittedName>
        <fullName evidence="2">Uncharacterized protein</fullName>
    </submittedName>
</protein>
<dbReference type="AlphaFoldDB" id="A0AAW2EZD1"/>
<keyword evidence="3" id="KW-1185">Reference proteome</keyword>
<evidence type="ECO:0000313" key="2">
    <source>
        <dbReference type="EMBL" id="KAL0107789.1"/>
    </source>
</evidence>
<feature type="compositionally biased region" description="Basic and acidic residues" evidence="1">
    <location>
        <begin position="1"/>
        <end position="10"/>
    </location>
</feature>